<evidence type="ECO:0000313" key="1">
    <source>
        <dbReference type="EMBL" id="AFK45451.1"/>
    </source>
</evidence>
<reference evidence="1" key="1">
    <citation type="submission" date="2012-05" db="EMBL/GenBank/DDBJ databases">
        <authorList>
            <person name="Krishnakumar V."/>
            <person name="Cheung F."/>
            <person name="Xiao Y."/>
            <person name="Chan A."/>
            <person name="Moskal W.A."/>
            <person name="Town C.D."/>
        </authorList>
    </citation>
    <scope>NUCLEOTIDE SEQUENCE</scope>
</reference>
<protein>
    <submittedName>
        <fullName evidence="1">Uncharacterized protein</fullName>
    </submittedName>
</protein>
<dbReference type="AlphaFoldDB" id="I3SYV9"/>
<accession>I3SYV9</accession>
<name>I3SYV9_MEDTR</name>
<dbReference type="EMBL" id="BT145657">
    <property type="protein sequence ID" value="AFK45451.1"/>
    <property type="molecule type" value="mRNA"/>
</dbReference>
<organism evidence="1">
    <name type="scientific">Medicago truncatula</name>
    <name type="common">Barrel medic</name>
    <name type="synonym">Medicago tribuloides</name>
    <dbReference type="NCBI Taxonomy" id="3880"/>
    <lineage>
        <taxon>Eukaryota</taxon>
        <taxon>Viridiplantae</taxon>
        <taxon>Streptophyta</taxon>
        <taxon>Embryophyta</taxon>
        <taxon>Tracheophyta</taxon>
        <taxon>Spermatophyta</taxon>
        <taxon>Magnoliopsida</taxon>
        <taxon>eudicotyledons</taxon>
        <taxon>Gunneridae</taxon>
        <taxon>Pentapetalae</taxon>
        <taxon>rosids</taxon>
        <taxon>fabids</taxon>
        <taxon>Fabales</taxon>
        <taxon>Fabaceae</taxon>
        <taxon>Papilionoideae</taxon>
        <taxon>50 kb inversion clade</taxon>
        <taxon>NPAAA clade</taxon>
        <taxon>Hologalegina</taxon>
        <taxon>IRL clade</taxon>
        <taxon>Trifolieae</taxon>
        <taxon>Medicago</taxon>
    </lineage>
</organism>
<sequence>MSYTLVTGSFILCTTNCKNTVIHGNDVLSTTSADFQLQNCYQQKFSPIDLKFREVELHF</sequence>
<proteinExistence type="evidence at transcript level"/>